<evidence type="ECO:0000313" key="6">
    <source>
        <dbReference type="EMBL" id="KPJ52896.1"/>
    </source>
</evidence>
<dbReference type="AlphaFoldDB" id="A0A0S7WRT0"/>
<accession>A0A0S7WRT0</accession>
<evidence type="ECO:0000256" key="2">
    <source>
        <dbReference type="ARBA" id="ARBA00022694"/>
    </source>
</evidence>
<dbReference type="InterPro" id="IPR002804">
    <property type="entry name" value="Archease"/>
</dbReference>
<keyword evidence="2" id="KW-0819">tRNA processing</keyword>
<feature type="domain" description="Archease" evidence="5">
    <location>
        <begin position="4"/>
        <end position="140"/>
    </location>
</feature>
<evidence type="ECO:0000313" key="7">
    <source>
        <dbReference type="Proteomes" id="UP000052008"/>
    </source>
</evidence>
<dbReference type="InterPro" id="IPR023572">
    <property type="entry name" value="Archease_dom"/>
</dbReference>
<reference evidence="6 7" key="1">
    <citation type="journal article" date="2015" name="Microbiome">
        <title>Genomic resolution of linkages in carbon, nitrogen, and sulfur cycling among widespread estuary sediment bacteria.</title>
        <authorList>
            <person name="Baker B.J."/>
            <person name="Lazar C.S."/>
            <person name="Teske A.P."/>
            <person name="Dick G.J."/>
        </authorList>
    </citation>
    <scope>NUCLEOTIDE SEQUENCE [LARGE SCALE GENOMIC DNA]</scope>
    <source>
        <strain evidence="6">DG_24</strain>
    </source>
</reference>
<gene>
    <name evidence="6" type="ORF">AMJ39_06575</name>
</gene>
<dbReference type="Pfam" id="PF01951">
    <property type="entry name" value="Archease"/>
    <property type="match status" value="1"/>
</dbReference>
<comment type="similarity">
    <text evidence="1">Belongs to the archease family.</text>
</comment>
<dbReference type="SUPFAM" id="SSF69819">
    <property type="entry name" value="MTH1598-like"/>
    <property type="match status" value="1"/>
</dbReference>
<dbReference type="InterPro" id="IPR036820">
    <property type="entry name" value="Archease_dom_sf"/>
</dbReference>
<sequence>MGSYEVLEHTADLSLTIHGTTLEDLFATAARAMFECLVDIGSISASVEMDIHVVNGDEGVEELLVEWLRELLYRLATDEMLFCRFDIGRLSDREVVARCAGELVDPERHRLRTEIKSVTYHDLEVRQEPRGWVAHVLFDI</sequence>
<proteinExistence type="inferred from homology"/>
<dbReference type="Gene3D" id="3.55.10.10">
    <property type="entry name" value="Archease domain"/>
    <property type="match status" value="1"/>
</dbReference>
<protein>
    <recommendedName>
        <fullName evidence="5">Archease domain-containing protein</fullName>
    </recommendedName>
</protein>
<dbReference type="EMBL" id="LIZS01000037">
    <property type="protein sequence ID" value="KPJ52896.1"/>
    <property type="molecule type" value="Genomic_DNA"/>
</dbReference>
<keyword evidence="4" id="KW-0106">Calcium</keyword>
<dbReference type="GO" id="GO:0008033">
    <property type="term" value="P:tRNA processing"/>
    <property type="evidence" value="ECO:0007669"/>
    <property type="project" value="UniProtKB-KW"/>
</dbReference>
<evidence type="ECO:0000259" key="5">
    <source>
        <dbReference type="Pfam" id="PF01951"/>
    </source>
</evidence>
<dbReference type="PANTHER" id="PTHR12682:SF11">
    <property type="entry name" value="PROTEIN ARCHEASE"/>
    <property type="match status" value="1"/>
</dbReference>
<dbReference type="STRING" id="1703770.AMJ39_06575"/>
<evidence type="ECO:0000256" key="1">
    <source>
        <dbReference type="ARBA" id="ARBA00007963"/>
    </source>
</evidence>
<evidence type="ECO:0000256" key="4">
    <source>
        <dbReference type="ARBA" id="ARBA00022837"/>
    </source>
</evidence>
<keyword evidence="3" id="KW-0479">Metal-binding</keyword>
<evidence type="ECO:0000256" key="3">
    <source>
        <dbReference type="ARBA" id="ARBA00022723"/>
    </source>
</evidence>
<dbReference type="Proteomes" id="UP000052008">
    <property type="component" value="Unassembled WGS sequence"/>
</dbReference>
<name>A0A0S7WRT0_UNCT6</name>
<dbReference type="GO" id="GO:0046872">
    <property type="term" value="F:metal ion binding"/>
    <property type="evidence" value="ECO:0007669"/>
    <property type="project" value="UniProtKB-KW"/>
</dbReference>
<dbReference type="PANTHER" id="PTHR12682">
    <property type="entry name" value="ARCHEASE"/>
    <property type="match status" value="1"/>
</dbReference>
<organism evidence="6 7">
    <name type="scientific">candidate division TA06 bacterium DG_24</name>
    <dbReference type="NCBI Taxonomy" id="1703770"/>
    <lineage>
        <taxon>Bacteria</taxon>
        <taxon>Bacteria division TA06</taxon>
    </lineage>
</organism>
<comment type="caution">
    <text evidence="6">The sequence shown here is derived from an EMBL/GenBank/DDBJ whole genome shotgun (WGS) entry which is preliminary data.</text>
</comment>